<name>A0A9J7AR72_9PROT</name>
<dbReference type="RefSeq" id="WP_257768577.1">
    <property type="nucleotide sequence ID" value="NZ_CP102480.1"/>
</dbReference>
<proteinExistence type="predicted"/>
<keyword evidence="3" id="KW-1185">Reference proteome</keyword>
<protein>
    <submittedName>
        <fullName evidence="2">Uncharacterized protein</fullName>
    </submittedName>
</protein>
<reference evidence="2" key="1">
    <citation type="submission" date="2022-08" db="EMBL/GenBank/DDBJ databases">
        <title>Nisaea acidiphila sp. nov., isolated from a marine algal debris and emended description of the genus Nisaea Urios et al. 2008.</title>
        <authorList>
            <person name="Kwon K."/>
        </authorList>
    </citation>
    <scope>NUCLEOTIDE SEQUENCE</scope>
    <source>
        <strain evidence="2">MEBiC11861</strain>
    </source>
</reference>
<feature type="signal peptide" evidence="1">
    <location>
        <begin position="1"/>
        <end position="22"/>
    </location>
</feature>
<evidence type="ECO:0000313" key="3">
    <source>
        <dbReference type="Proteomes" id="UP001060336"/>
    </source>
</evidence>
<dbReference type="AlphaFoldDB" id="A0A9J7AR72"/>
<evidence type="ECO:0000313" key="2">
    <source>
        <dbReference type="EMBL" id="UUX49743.1"/>
    </source>
</evidence>
<dbReference type="Proteomes" id="UP001060336">
    <property type="component" value="Chromosome"/>
</dbReference>
<dbReference type="EMBL" id="CP102480">
    <property type="protein sequence ID" value="UUX49743.1"/>
    <property type="molecule type" value="Genomic_DNA"/>
</dbReference>
<gene>
    <name evidence="2" type="ORF">NUH88_20385</name>
</gene>
<organism evidence="2 3">
    <name type="scientific">Nisaea acidiphila</name>
    <dbReference type="NCBI Taxonomy" id="1862145"/>
    <lineage>
        <taxon>Bacteria</taxon>
        <taxon>Pseudomonadati</taxon>
        <taxon>Pseudomonadota</taxon>
        <taxon>Alphaproteobacteria</taxon>
        <taxon>Rhodospirillales</taxon>
        <taxon>Thalassobaculaceae</taxon>
        <taxon>Nisaea</taxon>
    </lineage>
</organism>
<feature type="chain" id="PRO_5039949654" evidence="1">
    <location>
        <begin position="23"/>
        <end position="174"/>
    </location>
</feature>
<sequence length="174" mass="18965">MIRLSVPLLVLLSFLSAGPVAAAQKWGIDGEMTAQFEAKVVDLLCELNGDCPAGCGAGKRQLGLLRDDGRLLIAVKSNTLFAGATLDLLPYCGERVEVDGLIITHPAMVIYMLQKHRRPGDADWVQATSFAKDWKKRNGSPDAKRWFRRDPAVKDVIGEFGKVGRPDLVPPPAE</sequence>
<keyword evidence="1" id="KW-0732">Signal</keyword>
<accession>A0A9J7AR72</accession>
<evidence type="ECO:0000256" key="1">
    <source>
        <dbReference type="SAM" id="SignalP"/>
    </source>
</evidence>
<dbReference type="KEGG" id="naci:NUH88_20385"/>